<dbReference type="AlphaFoldDB" id="A0A147BAD5"/>
<dbReference type="EMBL" id="GEGO01007683">
    <property type="protein sequence ID" value="JAR87721.1"/>
    <property type="molecule type" value="Transcribed_RNA"/>
</dbReference>
<organism evidence="2">
    <name type="scientific">Ixodes ricinus</name>
    <name type="common">Common tick</name>
    <name type="synonym">Acarus ricinus</name>
    <dbReference type="NCBI Taxonomy" id="34613"/>
    <lineage>
        <taxon>Eukaryota</taxon>
        <taxon>Metazoa</taxon>
        <taxon>Ecdysozoa</taxon>
        <taxon>Arthropoda</taxon>
        <taxon>Chelicerata</taxon>
        <taxon>Arachnida</taxon>
        <taxon>Acari</taxon>
        <taxon>Parasitiformes</taxon>
        <taxon>Ixodida</taxon>
        <taxon>Ixodoidea</taxon>
        <taxon>Ixodidae</taxon>
        <taxon>Ixodinae</taxon>
        <taxon>Ixodes</taxon>
    </lineage>
</organism>
<evidence type="ECO:0000256" key="1">
    <source>
        <dbReference type="SAM" id="SignalP"/>
    </source>
</evidence>
<evidence type="ECO:0000313" key="2">
    <source>
        <dbReference type="EMBL" id="JAR87721.1"/>
    </source>
</evidence>
<sequence length="128" mass="14304">MRGSKNEGAFFLWSSVALFFVLYLWTSNASAHKLPLCTPVSTSVPYVVVGWSTRSGRMTGHVTVPQTSLRHFMLPVRPKTHAADWPSVEQARAERTSTVSTFCAVPQPELQWGPKRAGCGVTRQKWRD</sequence>
<reference evidence="2" key="1">
    <citation type="journal article" date="2018" name="PLoS Negl. Trop. Dis.">
        <title>Sialome diversity of ticks revealed by RNAseq of single tick salivary glands.</title>
        <authorList>
            <person name="Perner J."/>
            <person name="Kropackova S."/>
            <person name="Kopacek P."/>
            <person name="Ribeiro J.M."/>
        </authorList>
    </citation>
    <scope>NUCLEOTIDE SEQUENCE</scope>
    <source>
        <strain evidence="2">Siblings of single egg batch collected in Ceske Budejovice</strain>
        <tissue evidence="2">Salivary glands</tissue>
    </source>
</reference>
<keyword evidence="1" id="KW-0732">Signal</keyword>
<accession>A0A147BAD5</accession>
<proteinExistence type="predicted"/>
<name>A0A147BAD5_IXORI</name>
<protein>
    <submittedName>
        <fullName evidence="2">Putative secreted protein</fullName>
    </submittedName>
</protein>
<feature type="signal peptide" evidence="1">
    <location>
        <begin position="1"/>
        <end position="31"/>
    </location>
</feature>
<feature type="chain" id="PRO_5007541878" evidence="1">
    <location>
        <begin position="32"/>
        <end position="128"/>
    </location>
</feature>